<evidence type="ECO:0008006" key="4">
    <source>
        <dbReference type="Google" id="ProtNLM"/>
    </source>
</evidence>
<proteinExistence type="predicted"/>
<protein>
    <recommendedName>
        <fullName evidence="4">VanZ family protein</fullName>
    </recommendedName>
</protein>
<dbReference type="Proteomes" id="UP001057580">
    <property type="component" value="Chromosome"/>
</dbReference>
<accession>A0A9E7R2K3</accession>
<keyword evidence="3" id="KW-1185">Reference proteome</keyword>
<reference evidence="2" key="1">
    <citation type="submission" date="2022-09" db="EMBL/GenBank/DDBJ databases">
        <title>Diverse halophilic archaea isolated from saline environments.</title>
        <authorList>
            <person name="Cui H.-L."/>
        </authorList>
    </citation>
    <scope>NUCLEOTIDE SEQUENCE</scope>
    <source>
        <strain evidence="2">ZS-35-S2</strain>
    </source>
</reference>
<sequence length="130" mass="13546">MAPDSTDPRCRRVVVATLVLLVAAVVPSPLRRHESWAWLGPDKFLHLVGHAGYAAVLADAFGGGRCSDGQAAVLAVVVSTGHSLASGRLQRWVPGRAFELADVLAGLVGAVLAAGGWYAAHHGSSFSPRR</sequence>
<evidence type="ECO:0000256" key="1">
    <source>
        <dbReference type="SAM" id="Phobius"/>
    </source>
</evidence>
<feature type="transmembrane region" description="Helical" evidence="1">
    <location>
        <begin position="100"/>
        <end position="120"/>
    </location>
</feature>
<gene>
    <name evidence="2" type="ORF">N0B31_20830</name>
</gene>
<dbReference type="KEGG" id="ssai:N0B31_20830"/>
<keyword evidence="1" id="KW-0812">Transmembrane</keyword>
<dbReference type="RefSeq" id="WP_260593574.1">
    <property type="nucleotide sequence ID" value="NZ_CP104003.1"/>
</dbReference>
<evidence type="ECO:0000313" key="2">
    <source>
        <dbReference type="EMBL" id="UWM54554.1"/>
    </source>
</evidence>
<dbReference type="AlphaFoldDB" id="A0A9E7R2K3"/>
<organism evidence="2 3">
    <name type="scientific">Salinirubellus salinus</name>
    <dbReference type="NCBI Taxonomy" id="1364945"/>
    <lineage>
        <taxon>Archaea</taxon>
        <taxon>Methanobacteriati</taxon>
        <taxon>Methanobacteriota</taxon>
        <taxon>Stenosarchaea group</taxon>
        <taxon>Halobacteria</taxon>
        <taxon>Halobacteriales</taxon>
        <taxon>Natronomonadaceae</taxon>
        <taxon>Salinirubellus</taxon>
    </lineage>
</organism>
<keyword evidence="1" id="KW-0472">Membrane</keyword>
<dbReference type="GeneID" id="74944922"/>
<evidence type="ECO:0000313" key="3">
    <source>
        <dbReference type="Proteomes" id="UP001057580"/>
    </source>
</evidence>
<keyword evidence="1" id="KW-1133">Transmembrane helix</keyword>
<name>A0A9E7R2K3_9EURY</name>
<dbReference type="EMBL" id="CP104003">
    <property type="protein sequence ID" value="UWM54554.1"/>
    <property type="molecule type" value="Genomic_DNA"/>
</dbReference>